<dbReference type="InterPro" id="IPR052776">
    <property type="entry name" value="Chloro_ReproSupport/MetalTrans"/>
</dbReference>
<proteinExistence type="predicted"/>
<feature type="transmembrane region" description="Helical" evidence="1">
    <location>
        <begin position="200"/>
        <end position="220"/>
    </location>
</feature>
<name>A0A0K1PWM0_9BACT</name>
<dbReference type="PANTHER" id="PTHR33876">
    <property type="entry name" value="UNNAMED PRODUCT"/>
    <property type="match status" value="1"/>
</dbReference>
<reference evidence="2 3" key="1">
    <citation type="submission" date="2015-08" db="EMBL/GenBank/DDBJ databases">
        <authorList>
            <person name="Babu N.S."/>
            <person name="Beckwith C.J."/>
            <person name="Beseler K.G."/>
            <person name="Brison A."/>
            <person name="Carone J.V."/>
            <person name="Caskin T.P."/>
            <person name="Diamond M."/>
            <person name="Durham M.E."/>
            <person name="Foxe J.M."/>
            <person name="Go M."/>
            <person name="Henderson B.A."/>
            <person name="Jones I.B."/>
            <person name="McGettigan J.A."/>
            <person name="Micheletti S.J."/>
            <person name="Nasrallah M.E."/>
            <person name="Ortiz D."/>
            <person name="Piller C.R."/>
            <person name="Privatt S.R."/>
            <person name="Schneider S.L."/>
            <person name="Sharp S."/>
            <person name="Smith T.C."/>
            <person name="Stanton J.D."/>
            <person name="Ullery H.E."/>
            <person name="Wilson R.J."/>
            <person name="Serrano M.G."/>
            <person name="Buck G."/>
            <person name="Lee V."/>
            <person name="Wang Y."/>
            <person name="Carvalho R."/>
            <person name="Voegtly L."/>
            <person name="Shi R."/>
            <person name="Duckworth R."/>
            <person name="Johnson A."/>
            <person name="Loviza R."/>
            <person name="Walstead R."/>
            <person name="Shah Z."/>
            <person name="Kiflezghi M."/>
            <person name="Wade K."/>
            <person name="Ball S.L."/>
            <person name="Bradley K.W."/>
            <person name="Asai D.J."/>
            <person name="Bowman C.A."/>
            <person name="Russell D.A."/>
            <person name="Pope W.H."/>
            <person name="Jacobs-Sera D."/>
            <person name="Hendrix R.W."/>
            <person name="Hatfull G.F."/>
        </authorList>
    </citation>
    <scope>NUCLEOTIDE SEQUENCE [LARGE SCALE GENOMIC DNA]</scope>
    <source>
        <strain evidence="2 3">DSM 27648</strain>
    </source>
</reference>
<dbReference type="STRING" id="1391654.AKJ09_04198"/>
<keyword evidence="3" id="KW-1185">Reference proteome</keyword>
<organism evidence="2 3">
    <name type="scientific">Labilithrix luteola</name>
    <dbReference type="NCBI Taxonomy" id="1391654"/>
    <lineage>
        <taxon>Bacteria</taxon>
        <taxon>Pseudomonadati</taxon>
        <taxon>Myxococcota</taxon>
        <taxon>Polyangia</taxon>
        <taxon>Polyangiales</taxon>
        <taxon>Labilitrichaceae</taxon>
        <taxon>Labilithrix</taxon>
    </lineage>
</organism>
<protein>
    <submittedName>
        <fullName evidence="2">Nickel transporter UreH</fullName>
    </submittedName>
</protein>
<keyword evidence="1" id="KW-0812">Transmembrane</keyword>
<sequence length="228" mass="23205">MFAALTACVLGFANGLRHALEPDHLAAVSTLVAGQKSARATVRYAAAWGAGHAAMLIVAGGALALLRKELPSLASDIFELVVALVLIGLGVRGLVQARLVPTGEAVKHRHGEIEHAHAGTTDHVHVSGWTLARLPFVVGLVHGLAGSGALAALVASRVPSAAFAISFITIYAIGAAVGMSALAGVLGWPLARLARSGRTMTFLIGASACVSLGIGIWWAAPIVARLVA</sequence>
<dbReference type="Proteomes" id="UP000064967">
    <property type="component" value="Chromosome"/>
</dbReference>
<feature type="transmembrane region" description="Helical" evidence="1">
    <location>
        <begin position="162"/>
        <end position="188"/>
    </location>
</feature>
<keyword evidence="1" id="KW-0472">Membrane</keyword>
<feature type="transmembrane region" description="Helical" evidence="1">
    <location>
        <begin position="77"/>
        <end position="95"/>
    </location>
</feature>
<evidence type="ECO:0000313" key="3">
    <source>
        <dbReference type="Proteomes" id="UP000064967"/>
    </source>
</evidence>
<evidence type="ECO:0000256" key="1">
    <source>
        <dbReference type="SAM" id="Phobius"/>
    </source>
</evidence>
<dbReference type="RefSeq" id="WP_146648653.1">
    <property type="nucleotide sequence ID" value="NZ_CP012333.1"/>
</dbReference>
<dbReference type="KEGG" id="llu:AKJ09_04198"/>
<dbReference type="PANTHER" id="PTHR33876:SF4">
    <property type="entry name" value="CHLOROPLAST PROTEIN FOR GROWTH AND FERTILITY 2"/>
    <property type="match status" value="1"/>
</dbReference>
<accession>A0A0K1PWM0</accession>
<dbReference type="AlphaFoldDB" id="A0A0K1PWM0"/>
<feature type="transmembrane region" description="Helical" evidence="1">
    <location>
        <begin position="134"/>
        <end position="155"/>
    </location>
</feature>
<keyword evidence="1" id="KW-1133">Transmembrane helix</keyword>
<dbReference type="OrthoDB" id="5333961at2"/>
<gene>
    <name evidence="2" type="ORF">AKJ09_04198</name>
</gene>
<dbReference type="EMBL" id="CP012333">
    <property type="protein sequence ID" value="AKU97534.1"/>
    <property type="molecule type" value="Genomic_DNA"/>
</dbReference>
<feature type="transmembrane region" description="Helical" evidence="1">
    <location>
        <begin position="43"/>
        <end position="65"/>
    </location>
</feature>
<evidence type="ECO:0000313" key="2">
    <source>
        <dbReference type="EMBL" id="AKU97534.1"/>
    </source>
</evidence>